<reference evidence="1" key="1">
    <citation type="submission" date="2020-04" db="EMBL/GenBank/DDBJ databases">
        <authorList>
            <person name="Alioto T."/>
            <person name="Alioto T."/>
            <person name="Gomez Garrido J."/>
        </authorList>
    </citation>
    <scope>NUCLEOTIDE SEQUENCE</scope>
    <source>
        <strain evidence="1">A484AB</strain>
    </source>
</reference>
<keyword evidence="2" id="KW-1185">Reference proteome</keyword>
<comment type="caution">
    <text evidence="1">The sequence shown here is derived from an EMBL/GenBank/DDBJ whole genome shotgun (WGS) entry which is preliminary data.</text>
</comment>
<protein>
    <submittedName>
        <fullName evidence="1">Uncharacterized protein</fullName>
    </submittedName>
</protein>
<evidence type="ECO:0000313" key="1">
    <source>
        <dbReference type="EMBL" id="CAB4018469.1"/>
    </source>
</evidence>
<evidence type="ECO:0000313" key="2">
    <source>
        <dbReference type="Proteomes" id="UP001152795"/>
    </source>
</evidence>
<dbReference type="AlphaFoldDB" id="A0A6S7IN93"/>
<dbReference type="EMBL" id="CACRXK020010020">
    <property type="protein sequence ID" value="CAB4018469.1"/>
    <property type="molecule type" value="Genomic_DNA"/>
</dbReference>
<dbReference type="Proteomes" id="UP001152795">
    <property type="component" value="Unassembled WGS sequence"/>
</dbReference>
<sequence>MAQLWPQIQKLSLKSENMRAPWEIPVAAGILEMPCHLHDKERQQLISFEACSLTGHCLFGKWNLAFDFHHLVHCSLLGMEKLDAGALHNE</sequence>
<gene>
    <name evidence="1" type="ORF">PACLA_8A054382</name>
</gene>
<name>A0A6S7IN93_PARCT</name>
<proteinExistence type="predicted"/>
<organism evidence="1 2">
    <name type="scientific">Paramuricea clavata</name>
    <name type="common">Red gorgonian</name>
    <name type="synonym">Violescent sea-whip</name>
    <dbReference type="NCBI Taxonomy" id="317549"/>
    <lineage>
        <taxon>Eukaryota</taxon>
        <taxon>Metazoa</taxon>
        <taxon>Cnidaria</taxon>
        <taxon>Anthozoa</taxon>
        <taxon>Octocorallia</taxon>
        <taxon>Malacalcyonacea</taxon>
        <taxon>Plexauridae</taxon>
        <taxon>Paramuricea</taxon>
    </lineage>
</organism>
<accession>A0A6S7IN93</accession>